<gene>
    <name evidence="1" type="ORF">GCM10017771_23260</name>
</gene>
<dbReference type="Proteomes" id="UP000603227">
    <property type="component" value="Unassembled WGS sequence"/>
</dbReference>
<proteinExistence type="predicted"/>
<dbReference type="AlphaFoldDB" id="A0A919GKX6"/>
<reference evidence="1" key="1">
    <citation type="journal article" date="2014" name="Int. J. Syst. Evol. Microbiol.">
        <title>Complete genome sequence of Corynebacterium casei LMG S-19264T (=DSM 44701T), isolated from a smear-ripened cheese.</title>
        <authorList>
            <consortium name="US DOE Joint Genome Institute (JGI-PGF)"/>
            <person name="Walter F."/>
            <person name="Albersmeier A."/>
            <person name="Kalinowski J."/>
            <person name="Ruckert C."/>
        </authorList>
    </citation>
    <scope>NUCLEOTIDE SEQUENCE</scope>
    <source>
        <strain evidence="1">CGMCC 4.7403</strain>
    </source>
</reference>
<reference evidence="1" key="2">
    <citation type="submission" date="2020-09" db="EMBL/GenBank/DDBJ databases">
        <authorList>
            <person name="Sun Q."/>
            <person name="Zhou Y."/>
        </authorList>
    </citation>
    <scope>NUCLEOTIDE SEQUENCE</scope>
    <source>
        <strain evidence="1">CGMCC 4.7403</strain>
    </source>
</reference>
<organism evidence="1 2">
    <name type="scientific">Streptomyces capitiformicae</name>
    <dbReference type="NCBI Taxonomy" id="2014920"/>
    <lineage>
        <taxon>Bacteria</taxon>
        <taxon>Bacillati</taxon>
        <taxon>Actinomycetota</taxon>
        <taxon>Actinomycetes</taxon>
        <taxon>Kitasatosporales</taxon>
        <taxon>Streptomycetaceae</taxon>
        <taxon>Streptomyces</taxon>
    </lineage>
</organism>
<dbReference type="EMBL" id="BNAT01000006">
    <property type="protein sequence ID" value="GHH86387.1"/>
    <property type="molecule type" value="Genomic_DNA"/>
</dbReference>
<keyword evidence="2" id="KW-1185">Reference proteome</keyword>
<evidence type="ECO:0000313" key="1">
    <source>
        <dbReference type="EMBL" id="GHH86387.1"/>
    </source>
</evidence>
<evidence type="ECO:0000313" key="2">
    <source>
        <dbReference type="Proteomes" id="UP000603227"/>
    </source>
</evidence>
<name>A0A919GKX6_9ACTN</name>
<sequence>MTCARCWQPITPDEVHDMFVPDSGSVAKPAVYFHAWPCPEPPARTAPPPVPEGL</sequence>
<accession>A0A919GKX6</accession>
<protein>
    <submittedName>
        <fullName evidence="1">Uncharacterized protein</fullName>
    </submittedName>
</protein>
<comment type="caution">
    <text evidence="1">The sequence shown here is derived from an EMBL/GenBank/DDBJ whole genome shotgun (WGS) entry which is preliminary data.</text>
</comment>